<name>A0ABW3CM41_9ACTN</name>
<accession>A0ABW3CM41</accession>
<reference evidence="2" key="1">
    <citation type="journal article" date="2019" name="Int. J. Syst. Evol. Microbiol.">
        <title>The Global Catalogue of Microorganisms (GCM) 10K type strain sequencing project: providing services to taxonomists for standard genome sequencing and annotation.</title>
        <authorList>
            <consortium name="The Broad Institute Genomics Platform"/>
            <consortium name="The Broad Institute Genome Sequencing Center for Infectious Disease"/>
            <person name="Wu L."/>
            <person name="Ma J."/>
        </authorList>
    </citation>
    <scope>NUCLEOTIDE SEQUENCE [LARGE SCALE GENOMIC DNA]</scope>
    <source>
        <strain evidence="2">JCM 31696</strain>
    </source>
</reference>
<proteinExistence type="predicted"/>
<comment type="caution">
    <text evidence="1">The sequence shown here is derived from an EMBL/GenBank/DDBJ whole genome shotgun (WGS) entry which is preliminary data.</text>
</comment>
<evidence type="ECO:0000313" key="1">
    <source>
        <dbReference type="EMBL" id="MFD0855575.1"/>
    </source>
</evidence>
<keyword evidence="2" id="KW-1185">Reference proteome</keyword>
<dbReference type="Proteomes" id="UP001597083">
    <property type="component" value="Unassembled WGS sequence"/>
</dbReference>
<evidence type="ECO:0000313" key="2">
    <source>
        <dbReference type="Proteomes" id="UP001597083"/>
    </source>
</evidence>
<dbReference type="EMBL" id="JBHTIR010003668">
    <property type="protein sequence ID" value="MFD0855575.1"/>
    <property type="molecule type" value="Genomic_DNA"/>
</dbReference>
<evidence type="ECO:0008006" key="3">
    <source>
        <dbReference type="Google" id="ProtNLM"/>
    </source>
</evidence>
<gene>
    <name evidence="1" type="ORF">ACFQ07_25260</name>
</gene>
<organism evidence="1 2">
    <name type="scientific">Actinomadura adrarensis</name>
    <dbReference type="NCBI Taxonomy" id="1819600"/>
    <lineage>
        <taxon>Bacteria</taxon>
        <taxon>Bacillati</taxon>
        <taxon>Actinomycetota</taxon>
        <taxon>Actinomycetes</taxon>
        <taxon>Streptosporangiales</taxon>
        <taxon>Thermomonosporaceae</taxon>
        <taxon>Actinomadura</taxon>
    </lineage>
</organism>
<protein>
    <recommendedName>
        <fullName evidence="3">FXSXX-COOH protein</fullName>
    </recommendedName>
</protein>
<sequence>MKQPNAPVRPSIPKPELSDAEFEELLLGDPRVREALRQADEHPERAVPYTDL</sequence>